<evidence type="ECO:0000313" key="2">
    <source>
        <dbReference type="Proteomes" id="UP000076871"/>
    </source>
</evidence>
<accession>A0A165H212</accession>
<protein>
    <submittedName>
        <fullName evidence="1">Uncharacterized protein</fullName>
    </submittedName>
</protein>
<keyword evidence="2" id="KW-1185">Reference proteome</keyword>
<dbReference type="OrthoDB" id="2781857at2759"/>
<dbReference type="EMBL" id="KV427607">
    <property type="protein sequence ID" value="KZT11135.1"/>
    <property type="molecule type" value="Genomic_DNA"/>
</dbReference>
<name>A0A165H212_9APHY</name>
<reference evidence="1 2" key="1">
    <citation type="journal article" date="2016" name="Mol. Biol. Evol.">
        <title>Comparative Genomics of Early-Diverging Mushroom-Forming Fungi Provides Insights into the Origins of Lignocellulose Decay Capabilities.</title>
        <authorList>
            <person name="Nagy L.G."/>
            <person name="Riley R."/>
            <person name="Tritt A."/>
            <person name="Adam C."/>
            <person name="Daum C."/>
            <person name="Floudas D."/>
            <person name="Sun H."/>
            <person name="Yadav J.S."/>
            <person name="Pangilinan J."/>
            <person name="Larsson K.H."/>
            <person name="Matsuura K."/>
            <person name="Barry K."/>
            <person name="Labutti K."/>
            <person name="Kuo R."/>
            <person name="Ohm R.A."/>
            <person name="Bhattacharya S.S."/>
            <person name="Shirouzu T."/>
            <person name="Yoshinaga Y."/>
            <person name="Martin F.M."/>
            <person name="Grigoriev I.V."/>
            <person name="Hibbett D.S."/>
        </authorList>
    </citation>
    <scope>NUCLEOTIDE SEQUENCE [LARGE SCALE GENOMIC DNA]</scope>
    <source>
        <strain evidence="1 2">93-53</strain>
    </source>
</reference>
<gene>
    <name evidence="1" type="ORF">LAESUDRAFT_754825</name>
</gene>
<dbReference type="AlphaFoldDB" id="A0A165H212"/>
<organism evidence="1 2">
    <name type="scientific">Laetiporus sulphureus 93-53</name>
    <dbReference type="NCBI Taxonomy" id="1314785"/>
    <lineage>
        <taxon>Eukaryota</taxon>
        <taxon>Fungi</taxon>
        <taxon>Dikarya</taxon>
        <taxon>Basidiomycota</taxon>
        <taxon>Agaricomycotina</taxon>
        <taxon>Agaricomycetes</taxon>
        <taxon>Polyporales</taxon>
        <taxon>Laetiporus</taxon>
    </lineage>
</organism>
<dbReference type="InParanoid" id="A0A165H212"/>
<dbReference type="RefSeq" id="XP_040768875.1">
    <property type="nucleotide sequence ID" value="XM_040911950.1"/>
</dbReference>
<evidence type="ECO:0000313" key="1">
    <source>
        <dbReference type="EMBL" id="KZT11135.1"/>
    </source>
</evidence>
<dbReference type="Proteomes" id="UP000076871">
    <property type="component" value="Unassembled WGS sequence"/>
</dbReference>
<sequence>MARVSFDAEFMKQILPSVPLDHAKTFQVVRDEQSRSLIFSIGTDSTLFFLRPGGTNGQTFHCNLSKAFGLSKSSVVHQLSVLQGEDMSIFLAFSVDGEKPNDPATVYVVRPTKPAEWLDMKADAILTDWLLQGASDEKYLIKSLYLVGAADTTKGYPLLVAIHTQPDESRLDAALLDIDVGSKTWTYSNIFELPEEPSKITAMCAAVLPDSLSGVVYLSESSGKTRLTFAGFRGGAHNEPYSTKLFPPPEAQSIATFVTKEGFTDLVIGGKGLYHYTSRQIANLDNPSGADCFATVVEDDPYLTQLRQINIAQSGGDMTVFGRNGDDTVVYQRCSVAYSGPEIAQLVIKERAIPLITREQGGGHFTVLLDSATGSQKLFVVGEKNQLTQLEHSGTTRLWQRILVLVPSAGDNKEIVSYTTHIHVTDKSGVAITNKKFLLCSSAAVDIGINGGSIFATPSGVLVTTDMSGDITLIHNVTGLSSVVFTFKDDPHGDTVLGKEYVINPSAKAQSKLGAIKSGDDLRSVQLPNGGKLLDHSTASSGDIDMVAKALPQLCRTLSAVPQDGSEHPEGGASGTYYFSLSDISDWGAREWVTKAVKTVGKFFVDASNFVIEIAGKVYTFVLKSLSHIFKAIHWLLQDVLHIPIDKIIEWLGFVFEWGDILDTHNIISGIVTTAMDIAIAKVETFEQVIDGWFQQADFMISALDAIPGDVRDRLTGPSEVNAEYQAADKTTSVNNAPGSNWSSYQIKHGGVKESFSAQGGDAPASGDPLVQFWNDVAFPAFDQIRKTMQDAMQDLARVFDGSKQFSLGQLLDHFGVDLLRNILGVIRQVFVGLIKFAADFATDMRAAITKSLDIPLLTPLYKWITHGHQLTILDAVSLLVAVPLTVVYKLITGQKPSDSPDAKEFIQMSKQSHVSFMSTFAAPSSAYQSEAFMSIASSAPPSRHLSPLGIDVDELIKKLKPIVLRIISIAVPIVNGIILLLAPADWYLSDTTAESQTIKWGWTTTKVAIKVIVCVGTYPWADVPGHPNLHLCRQLTWGLNMFSIFAVPCPVRVRGVVSLALGLFQLVPEGASVPWAIESATDGSYGGNLAGDTVWADISDRLFALVGTAGGGACMLMTKPDPYSFGFAWMTSEAAIICETIKAVKFEPTASEGMPQASLQSVF</sequence>
<dbReference type="GeneID" id="63828978"/>
<dbReference type="STRING" id="1314785.A0A165H212"/>
<proteinExistence type="predicted"/>